<dbReference type="Proteomes" id="UP000295684">
    <property type="component" value="Unassembled WGS sequence"/>
</dbReference>
<protein>
    <recommendedName>
        <fullName evidence="6">Adhesin</fullName>
    </recommendedName>
</protein>
<evidence type="ECO:0000313" key="2">
    <source>
        <dbReference type="EMBL" id="GGE59134.1"/>
    </source>
</evidence>
<proteinExistence type="predicted"/>
<dbReference type="OrthoDB" id="1114934at2"/>
<feature type="chain" id="PRO_5020205982" description="Adhesin" evidence="1">
    <location>
        <begin position="21"/>
        <end position="301"/>
    </location>
</feature>
<reference evidence="2" key="4">
    <citation type="submission" date="2024-05" db="EMBL/GenBank/DDBJ databases">
        <authorList>
            <person name="Sun Q."/>
            <person name="Zhou Y."/>
        </authorList>
    </citation>
    <scope>NUCLEOTIDE SEQUENCE</scope>
    <source>
        <strain evidence="2">CGMCC 1.15644</strain>
    </source>
</reference>
<comment type="caution">
    <text evidence="3">The sequence shown here is derived from an EMBL/GenBank/DDBJ whole genome shotgun (WGS) entry which is preliminary data.</text>
</comment>
<feature type="signal peptide" evidence="1">
    <location>
        <begin position="1"/>
        <end position="20"/>
    </location>
</feature>
<dbReference type="Proteomes" id="UP000622648">
    <property type="component" value="Unassembled WGS sequence"/>
</dbReference>
<evidence type="ECO:0000256" key="1">
    <source>
        <dbReference type="SAM" id="SignalP"/>
    </source>
</evidence>
<dbReference type="RefSeq" id="WP_132531646.1">
    <property type="nucleotide sequence ID" value="NZ_BMJO01000004.1"/>
</dbReference>
<reference evidence="2" key="1">
    <citation type="journal article" date="2014" name="Int. J. Syst. Evol. Microbiol.">
        <title>Complete genome of a new Firmicutes species belonging to the dominant human colonic microbiota ('Ruminococcus bicirculans') reveals two chromosomes and a selective capacity to utilize plant glucans.</title>
        <authorList>
            <consortium name="NISC Comparative Sequencing Program"/>
            <person name="Wegmann U."/>
            <person name="Louis P."/>
            <person name="Goesmann A."/>
            <person name="Henrissat B."/>
            <person name="Duncan S.H."/>
            <person name="Flint H.J."/>
        </authorList>
    </citation>
    <scope>NUCLEOTIDE SEQUENCE</scope>
    <source>
        <strain evidence="2">CGMCC 1.15644</strain>
    </source>
</reference>
<gene>
    <name evidence="3" type="ORF">EV200_103461</name>
    <name evidence="2" type="ORF">GCM10011413_26980</name>
</gene>
<dbReference type="EMBL" id="BMJO01000004">
    <property type="protein sequence ID" value="GGE59134.1"/>
    <property type="molecule type" value="Genomic_DNA"/>
</dbReference>
<keyword evidence="1" id="KW-0732">Signal</keyword>
<reference evidence="3 4" key="3">
    <citation type="submission" date="2019-03" db="EMBL/GenBank/DDBJ databases">
        <title>Genomic Encyclopedia of Type Strains, Phase IV (KMG-IV): sequencing the most valuable type-strain genomes for metagenomic binning, comparative biology and taxonomic classification.</title>
        <authorList>
            <person name="Goeker M."/>
        </authorList>
    </citation>
    <scope>NUCLEOTIDE SEQUENCE [LARGE SCALE GENOMIC DNA]</scope>
    <source>
        <strain evidence="3 4">DSM 103236</strain>
    </source>
</reference>
<reference evidence="5" key="2">
    <citation type="journal article" date="2019" name="Int. J. Syst. Evol. Microbiol.">
        <title>The Global Catalogue of Microorganisms (GCM) 10K type strain sequencing project: providing services to taxonomists for standard genome sequencing and annotation.</title>
        <authorList>
            <consortium name="The Broad Institute Genomics Platform"/>
            <consortium name="The Broad Institute Genome Sequencing Center for Infectious Disease"/>
            <person name="Wu L."/>
            <person name="Ma J."/>
        </authorList>
    </citation>
    <scope>NUCLEOTIDE SEQUENCE [LARGE SCALE GENOMIC DNA]</scope>
    <source>
        <strain evidence="5">CGMCC 1.15644</strain>
    </source>
</reference>
<evidence type="ECO:0008006" key="6">
    <source>
        <dbReference type="Google" id="ProtNLM"/>
    </source>
</evidence>
<evidence type="ECO:0000313" key="3">
    <source>
        <dbReference type="EMBL" id="TCO27127.1"/>
    </source>
</evidence>
<sequence>MKYQLILLFTLLTIGLSASAQKQYKVAKSSGKINLNISGVIVEGYNGNEIIFSIPKNEDEETDERAKGLTVINSSGFKDNSGLGLDVTVKGDEINVNPVSISNQTMVTIKLPQDIKLSFTNNSNMYQDSVVLKNLKAEINVAVTGNDIVLLNNVGPMNIRTLHGSVDATFPAEPKGPISIVSLNGHIDVAIPTTVKANLDVVTRSGKVYAAEGLKIVLNQVASERTSTGTLAVTKAGTNPLLARSLTGNVQVKVTTNENNYSYTTGNAISADGEVLNGKINGGGIDLILKSTHNNIYIREK</sequence>
<organism evidence="3 4">
    <name type="scientific">Pedobacter psychrotolerans</name>
    <dbReference type="NCBI Taxonomy" id="1843235"/>
    <lineage>
        <taxon>Bacteria</taxon>
        <taxon>Pseudomonadati</taxon>
        <taxon>Bacteroidota</taxon>
        <taxon>Sphingobacteriia</taxon>
        <taxon>Sphingobacteriales</taxon>
        <taxon>Sphingobacteriaceae</taxon>
        <taxon>Pedobacter</taxon>
    </lineage>
</organism>
<keyword evidence="5" id="KW-1185">Reference proteome</keyword>
<accession>A0A4R2HG94</accession>
<dbReference type="AlphaFoldDB" id="A0A4R2HG94"/>
<dbReference type="EMBL" id="SLWO01000003">
    <property type="protein sequence ID" value="TCO27127.1"/>
    <property type="molecule type" value="Genomic_DNA"/>
</dbReference>
<name>A0A4R2HG94_9SPHI</name>
<evidence type="ECO:0000313" key="5">
    <source>
        <dbReference type="Proteomes" id="UP000622648"/>
    </source>
</evidence>
<evidence type="ECO:0000313" key="4">
    <source>
        <dbReference type="Proteomes" id="UP000295684"/>
    </source>
</evidence>